<feature type="region of interest" description="Disordered" evidence="1">
    <location>
        <begin position="63"/>
        <end position="120"/>
    </location>
</feature>
<sequence>MATQRRIGTLALHFRPLLSSTHSLDRSKTLTLQILDLPGLRNPNPDSRSLHLQRNLSVDRFGPVSNRRFSSSGEDDDEDDVDEEVDEEDDDDDDGESCNGRSRSIESAGSRRRRRSRRRPTSATEWSGRWILRRSLSSVGAGVRCCPGRERLLFFFFGSRVDKFRVWGLVDVICVVWFGRLVRISSRSATGTPSLRKG</sequence>
<dbReference type="Proteomes" id="UP001140949">
    <property type="component" value="Unassembled WGS sequence"/>
</dbReference>
<name>A0AAX6F2B1_IRIPA</name>
<evidence type="ECO:0000313" key="2">
    <source>
        <dbReference type="EMBL" id="KAJ6810486.1"/>
    </source>
</evidence>
<gene>
    <name evidence="2" type="ORF">M6B38_156550</name>
</gene>
<feature type="compositionally biased region" description="Basic residues" evidence="1">
    <location>
        <begin position="110"/>
        <end position="120"/>
    </location>
</feature>
<dbReference type="EMBL" id="JANAVB010032419">
    <property type="protein sequence ID" value="KAJ6810486.1"/>
    <property type="molecule type" value="Genomic_DNA"/>
</dbReference>
<keyword evidence="2" id="KW-0689">Ribosomal protein</keyword>
<protein>
    <submittedName>
        <fullName evidence="2">50S ribosomal protein L21, mitochondrial-like</fullName>
    </submittedName>
</protein>
<dbReference type="AlphaFoldDB" id="A0AAX6F2B1"/>
<reference evidence="2" key="1">
    <citation type="journal article" date="2023" name="GigaByte">
        <title>Genome assembly of the bearded iris, Iris pallida Lam.</title>
        <authorList>
            <person name="Bruccoleri R.E."/>
            <person name="Oakeley E.J."/>
            <person name="Faust A.M.E."/>
            <person name="Altorfer M."/>
            <person name="Dessus-Babus S."/>
            <person name="Burckhardt D."/>
            <person name="Oertli M."/>
            <person name="Naumann U."/>
            <person name="Petersen F."/>
            <person name="Wong J."/>
        </authorList>
    </citation>
    <scope>NUCLEOTIDE SEQUENCE</scope>
    <source>
        <strain evidence="2">GSM-AAB239-AS_SAM_17_03QT</strain>
    </source>
</reference>
<reference evidence="2" key="2">
    <citation type="submission" date="2023-04" db="EMBL/GenBank/DDBJ databases">
        <authorList>
            <person name="Bruccoleri R.E."/>
            <person name="Oakeley E.J."/>
            <person name="Faust A.-M."/>
            <person name="Dessus-Babus S."/>
            <person name="Altorfer M."/>
            <person name="Burckhardt D."/>
            <person name="Oertli M."/>
            <person name="Naumann U."/>
            <person name="Petersen F."/>
            <person name="Wong J."/>
        </authorList>
    </citation>
    <scope>NUCLEOTIDE SEQUENCE</scope>
    <source>
        <strain evidence="2">GSM-AAB239-AS_SAM_17_03QT</strain>
        <tissue evidence="2">Leaf</tissue>
    </source>
</reference>
<feature type="compositionally biased region" description="Acidic residues" evidence="1">
    <location>
        <begin position="73"/>
        <end position="96"/>
    </location>
</feature>
<evidence type="ECO:0000256" key="1">
    <source>
        <dbReference type="SAM" id="MobiDB-lite"/>
    </source>
</evidence>
<comment type="caution">
    <text evidence="2">The sequence shown here is derived from an EMBL/GenBank/DDBJ whole genome shotgun (WGS) entry which is preliminary data.</text>
</comment>
<keyword evidence="2" id="KW-0687">Ribonucleoprotein</keyword>
<proteinExistence type="predicted"/>
<accession>A0AAX6F2B1</accession>
<dbReference type="GO" id="GO:0005840">
    <property type="term" value="C:ribosome"/>
    <property type="evidence" value="ECO:0007669"/>
    <property type="project" value="UniProtKB-KW"/>
</dbReference>
<keyword evidence="3" id="KW-1185">Reference proteome</keyword>
<organism evidence="2 3">
    <name type="scientific">Iris pallida</name>
    <name type="common">Sweet iris</name>
    <dbReference type="NCBI Taxonomy" id="29817"/>
    <lineage>
        <taxon>Eukaryota</taxon>
        <taxon>Viridiplantae</taxon>
        <taxon>Streptophyta</taxon>
        <taxon>Embryophyta</taxon>
        <taxon>Tracheophyta</taxon>
        <taxon>Spermatophyta</taxon>
        <taxon>Magnoliopsida</taxon>
        <taxon>Liliopsida</taxon>
        <taxon>Asparagales</taxon>
        <taxon>Iridaceae</taxon>
        <taxon>Iridoideae</taxon>
        <taxon>Irideae</taxon>
        <taxon>Iris</taxon>
    </lineage>
</organism>
<evidence type="ECO:0000313" key="3">
    <source>
        <dbReference type="Proteomes" id="UP001140949"/>
    </source>
</evidence>